<name>A0ABX1M0J8_9CYAN</name>
<dbReference type="GO" id="GO:0034220">
    <property type="term" value="P:monoatomic ion transmembrane transport"/>
    <property type="evidence" value="ECO:0007669"/>
    <property type="project" value="UniProtKB-KW"/>
</dbReference>
<keyword evidence="2" id="KW-0406">Ion transport</keyword>
<dbReference type="RefSeq" id="WP_169365683.1">
    <property type="nucleotide sequence ID" value="NZ_JAAVJL010000004.1"/>
</dbReference>
<keyword evidence="2" id="KW-0407">Ion channel</keyword>
<accession>A0ABX1M0J8</accession>
<evidence type="ECO:0000256" key="1">
    <source>
        <dbReference type="SAM" id="Phobius"/>
    </source>
</evidence>
<dbReference type="EMBL" id="JAAVJL010000004">
    <property type="protein sequence ID" value="NMF60735.1"/>
    <property type="molecule type" value="Genomic_DNA"/>
</dbReference>
<organism evidence="2 3">
    <name type="scientific">Pseudanabaena yagii GIHE-NHR1</name>
    <dbReference type="NCBI Taxonomy" id="2722753"/>
    <lineage>
        <taxon>Bacteria</taxon>
        <taxon>Bacillati</taxon>
        <taxon>Cyanobacteriota</taxon>
        <taxon>Cyanophyceae</taxon>
        <taxon>Pseudanabaenales</taxon>
        <taxon>Pseudanabaenaceae</taxon>
        <taxon>Pseudanabaena</taxon>
        <taxon>Pseudanabaena yagii</taxon>
    </lineage>
</organism>
<proteinExistence type="predicted"/>
<feature type="transmembrane region" description="Helical" evidence="1">
    <location>
        <begin position="21"/>
        <end position="46"/>
    </location>
</feature>
<evidence type="ECO:0000313" key="2">
    <source>
        <dbReference type="EMBL" id="NMF60735.1"/>
    </source>
</evidence>
<keyword evidence="2" id="KW-0813">Transport</keyword>
<keyword evidence="3" id="KW-1185">Reference proteome</keyword>
<gene>
    <name evidence="2" type="ORF">HC246_22565</name>
</gene>
<feature type="transmembrane region" description="Helical" evidence="1">
    <location>
        <begin position="78"/>
        <end position="107"/>
    </location>
</feature>
<keyword evidence="1" id="KW-0472">Membrane</keyword>
<evidence type="ECO:0000313" key="3">
    <source>
        <dbReference type="Proteomes" id="UP000738376"/>
    </source>
</evidence>
<reference evidence="2 3" key="1">
    <citation type="submission" date="2020-03" db="EMBL/GenBank/DDBJ databases">
        <title>Draft Genome Sequence of 2-Methylisoborneol Producing Pseudanabaena yagii Strain GIHE-NHR1 Isolated from North Han River in South Korea.</title>
        <authorList>
            <person name="Jeong J."/>
        </authorList>
    </citation>
    <scope>NUCLEOTIDE SEQUENCE [LARGE SCALE GENOMIC DNA]</scope>
    <source>
        <strain evidence="2 3">GIHE-NHR1</strain>
    </source>
</reference>
<dbReference type="Proteomes" id="UP000738376">
    <property type="component" value="Unassembled WGS sequence"/>
</dbReference>
<keyword evidence="1" id="KW-0812">Transmembrane</keyword>
<protein>
    <submittedName>
        <fullName evidence="2">Two pore domain potassium channel family protein</fullName>
    </submittedName>
</protein>
<comment type="caution">
    <text evidence="2">The sequence shown here is derived from an EMBL/GenBank/DDBJ whole genome shotgun (WGS) entry which is preliminary data.</text>
</comment>
<sequence>MTNLIKSIKQSESIQILVRRFATYLVLSAVFILLGLGIGVIGYHWVAGFSWVDALVEASMILSGMGPISPLPNISAKIFASVYALFSGLVFVLAMGIVLSPVVYSLLRHFDINKEA</sequence>
<keyword evidence="1" id="KW-1133">Transmembrane helix</keyword>